<sequence>MQVENVLYHKDLYQTLSGENLEKMSDIDWTIFDRKALGVVRLSLAKSVFFNIVNGTTRHGIMKAFPNMYDKPSTLKNVFSIKHPSSMFVSEAMRVMDMSQSKMAKKENETRVMTDELKLCGSFNGPLDN</sequence>
<evidence type="ECO:0000313" key="2">
    <source>
        <dbReference type="Proteomes" id="UP000595140"/>
    </source>
</evidence>
<dbReference type="Proteomes" id="UP000595140">
    <property type="component" value="Unassembled WGS sequence"/>
</dbReference>
<reference evidence="1 2" key="1">
    <citation type="submission" date="2018-04" db="EMBL/GenBank/DDBJ databases">
        <authorList>
            <person name="Vogel A."/>
        </authorList>
    </citation>
    <scope>NUCLEOTIDE SEQUENCE [LARGE SCALE GENOMIC DNA]</scope>
</reference>
<name>A0A484NNN0_9ASTE</name>
<gene>
    <name evidence="1" type="ORF">CCAM_LOCUS44556</name>
</gene>
<keyword evidence="2" id="KW-1185">Reference proteome</keyword>
<proteinExistence type="predicted"/>
<organism evidence="1 2">
    <name type="scientific">Cuscuta campestris</name>
    <dbReference type="NCBI Taxonomy" id="132261"/>
    <lineage>
        <taxon>Eukaryota</taxon>
        <taxon>Viridiplantae</taxon>
        <taxon>Streptophyta</taxon>
        <taxon>Embryophyta</taxon>
        <taxon>Tracheophyta</taxon>
        <taxon>Spermatophyta</taxon>
        <taxon>Magnoliopsida</taxon>
        <taxon>eudicotyledons</taxon>
        <taxon>Gunneridae</taxon>
        <taxon>Pentapetalae</taxon>
        <taxon>asterids</taxon>
        <taxon>lamiids</taxon>
        <taxon>Solanales</taxon>
        <taxon>Convolvulaceae</taxon>
        <taxon>Cuscuteae</taxon>
        <taxon>Cuscuta</taxon>
        <taxon>Cuscuta subgen. Grammica</taxon>
        <taxon>Cuscuta sect. Cleistogrammica</taxon>
    </lineage>
</organism>
<dbReference type="EMBL" id="OOIL02006840">
    <property type="protein sequence ID" value="VFR02781.1"/>
    <property type="molecule type" value="Genomic_DNA"/>
</dbReference>
<accession>A0A484NNN0</accession>
<evidence type="ECO:0000313" key="1">
    <source>
        <dbReference type="EMBL" id="VFR02781.1"/>
    </source>
</evidence>
<dbReference type="OrthoDB" id="1670072at2759"/>
<protein>
    <submittedName>
        <fullName evidence="1">Uncharacterized protein</fullName>
    </submittedName>
</protein>
<dbReference type="AlphaFoldDB" id="A0A484NNN0"/>